<dbReference type="Gene3D" id="1.10.357.40">
    <property type="entry name" value="YbiA-like"/>
    <property type="match status" value="1"/>
</dbReference>
<dbReference type="EMBL" id="RHQL01000018">
    <property type="protein sequence ID" value="RRV05459.1"/>
    <property type="molecule type" value="Genomic_DNA"/>
</dbReference>
<dbReference type="AlphaFoldDB" id="A0A427DPN9"/>
<name>A0A427DPN9_9GAMM</name>
<reference evidence="1 2" key="1">
    <citation type="submission" date="2018-10" db="EMBL/GenBank/DDBJ databases">
        <title>Transmission dynamics of multidrug resistant bacteria on intensive care unit surfaces.</title>
        <authorList>
            <person name="D'Souza A.W."/>
            <person name="Potter R.F."/>
            <person name="Wallace M."/>
            <person name="Shupe A."/>
            <person name="Patel S."/>
            <person name="Sun S."/>
            <person name="Gul D."/>
            <person name="Kwon J.H."/>
            <person name="Andleeb S."/>
            <person name="Burnham C.-A.D."/>
            <person name="Dantas G."/>
        </authorList>
    </citation>
    <scope>NUCLEOTIDE SEQUENCE [LARGE SCALE GENOMIC DNA]</scope>
    <source>
        <strain evidence="1 2">PX_177</strain>
    </source>
</reference>
<dbReference type="RefSeq" id="WP_041109764.1">
    <property type="nucleotide sequence ID" value="NZ_RHQL01000018.1"/>
</dbReference>
<sequence>MNDTTITYDPYQHLPFLGYSSKAMPEGERFLSLMHFVESEKFRGVDESYRRYLLTLDDPIDFRLETAGVAQCRRRTDWDDVKGPLIRAGMWMQLVQHQEELRNQLLRPDCSTGVDLIDQAARFIYGRLIKANQDGGEPLRRVILTGDTTLSALALFDRFDQIFASRLPDELFVADEPGVADRAREYAIQQYLPVRIFSGAESCALAQQAMEKASHVFSFGTGEQPSSRFAVDVLALAAEQGKVAHHIRWVP</sequence>
<accession>A0A427DPN9</accession>
<dbReference type="InterPro" id="IPR037238">
    <property type="entry name" value="YbiA-like_sf"/>
</dbReference>
<gene>
    <name evidence="1" type="ORF">EGJ28_21205</name>
</gene>
<protein>
    <submittedName>
        <fullName evidence="1">Uncharacterized protein</fullName>
    </submittedName>
</protein>
<dbReference type="Proteomes" id="UP000276506">
    <property type="component" value="Unassembled WGS sequence"/>
</dbReference>
<proteinExistence type="predicted"/>
<evidence type="ECO:0000313" key="2">
    <source>
        <dbReference type="Proteomes" id="UP000276506"/>
    </source>
</evidence>
<organism evidence="1 2">
    <name type="scientific">Stutzerimonas xanthomarina</name>
    <dbReference type="NCBI Taxonomy" id="271420"/>
    <lineage>
        <taxon>Bacteria</taxon>
        <taxon>Pseudomonadati</taxon>
        <taxon>Pseudomonadota</taxon>
        <taxon>Gammaproteobacteria</taxon>
        <taxon>Pseudomonadales</taxon>
        <taxon>Pseudomonadaceae</taxon>
        <taxon>Stutzerimonas</taxon>
    </lineage>
</organism>
<evidence type="ECO:0000313" key="1">
    <source>
        <dbReference type="EMBL" id="RRV05459.1"/>
    </source>
</evidence>
<dbReference type="SUPFAM" id="SSF143990">
    <property type="entry name" value="YbiA-like"/>
    <property type="match status" value="1"/>
</dbReference>
<comment type="caution">
    <text evidence="1">The sequence shown here is derived from an EMBL/GenBank/DDBJ whole genome shotgun (WGS) entry which is preliminary data.</text>
</comment>